<evidence type="ECO:0000313" key="1">
    <source>
        <dbReference type="EMBL" id="MCL1127413.1"/>
    </source>
</evidence>
<organism evidence="1 2">
    <name type="scientific">Shewanella surugensis</name>
    <dbReference type="NCBI Taxonomy" id="212020"/>
    <lineage>
        <taxon>Bacteria</taxon>
        <taxon>Pseudomonadati</taxon>
        <taxon>Pseudomonadota</taxon>
        <taxon>Gammaproteobacteria</taxon>
        <taxon>Alteromonadales</taxon>
        <taxon>Shewanellaceae</taxon>
        <taxon>Shewanella</taxon>
    </lineage>
</organism>
<proteinExistence type="predicted"/>
<evidence type="ECO:0000313" key="2">
    <source>
        <dbReference type="Proteomes" id="UP001203423"/>
    </source>
</evidence>
<dbReference type="RefSeq" id="WP_248942847.1">
    <property type="nucleotide sequence ID" value="NZ_JAKIKS010000156.1"/>
</dbReference>
<dbReference type="Proteomes" id="UP001203423">
    <property type="component" value="Unassembled WGS sequence"/>
</dbReference>
<protein>
    <submittedName>
        <fullName evidence="1">Uncharacterized protein</fullName>
    </submittedName>
</protein>
<dbReference type="EMBL" id="JAKIKS010000156">
    <property type="protein sequence ID" value="MCL1127413.1"/>
    <property type="molecule type" value="Genomic_DNA"/>
</dbReference>
<reference evidence="1 2" key="1">
    <citation type="submission" date="2022-01" db="EMBL/GenBank/DDBJ databases">
        <title>Whole genome-based taxonomy of the Shewanellaceae.</title>
        <authorList>
            <person name="Martin-Rodriguez A.J."/>
        </authorList>
    </citation>
    <scope>NUCLEOTIDE SEQUENCE [LARGE SCALE GENOMIC DNA]</scope>
    <source>
        <strain evidence="1 2">DSM 17177</strain>
    </source>
</reference>
<accession>A0ABT0LI90</accession>
<keyword evidence="2" id="KW-1185">Reference proteome</keyword>
<comment type="caution">
    <text evidence="1">The sequence shown here is derived from an EMBL/GenBank/DDBJ whole genome shotgun (WGS) entry which is preliminary data.</text>
</comment>
<gene>
    <name evidence="1" type="ORF">L2764_23795</name>
</gene>
<name>A0ABT0LI90_9GAMM</name>
<sequence length="182" mass="19888">MSGGKFANGARMGAMQYLMNQAGKSLKELGRETLWDRVSKNYSSEFLSDFKKSNPYEYSLFKKYALSVDANLWNNSSSGLEMEINALSKFSTFASGEANSYFVNEVKNQAIGSIHGTYTGKIRDAALSAIGAWPIVGKLVGDYQMASGAFNYGSNITEVMNIQMNGSQVINGGFINEVYGQN</sequence>